<keyword evidence="6 7" id="KW-0472">Membrane</keyword>
<evidence type="ECO:0000313" key="10">
    <source>
        <dbReference type="EMBL" id="MCR6546756.1"/>
    </source>
</evidence>
<evidence type="ECO:0000256" key="7">
    <source>
        <dbReference type="SAM" id="Phobius"/>
    </source>
</evidence>
<comment type="subcellular location">
    <subcellularLocation>
        <location evidence="1">Cell membrane</location>
        <topology evidence="1">Multi-pass membrane protein</topology>
    </subcellularLocation>
</comment>
<keyword evidence="4 7" id="KW-0812">Transmembrane</keyword>
<evidence type="ECO:0000313" key="11">
    <source>
        <dbReference type="Proteomes" id="UP001524944"/>
    </source>
</evidence>
<feature type="transmembrane region" description="Helical" evidence="7">
    <location>
        <begin position="149"/>
        <end position="168"/>
    </location>
</feature>
<dbReference type="Pfam" id="PF06750">
    <property type="entry name" value="A24_N_bact"/>
    <property type="match status" value="1"/>
</dbReference>
<dbReference type="InterPro" id="IPR000045">
    <property type="entry name" value="Prepilin_IV_endopep_pep"/>
</dbReference>
<comment type="caution">
    <text evidence="10">The sequence shown here is derived from an EMBL/GenBank/DDBJ whole genome shotgun (WGS) entry which is preliminary data.</text>
</comment>
<protein>
    <submittedName>
        <fullName evidence="10">Prepilin peptidase</fullName>
    </submittedName>
</protein>
<evidence type="ECO:0000256" key="4">
    <source>
        <dbReference type="ARBA" id="ARBA00022692"/>
    </source>
</evidence>
<evidence type="ECO:0000259" key="9">
    <source>
        <dbReference type="Pfam" id="PF06750"/>
    </source>
</evidence>
<evidence type="ECO:0000259" key="8">
    <source>
        <dbReference type="Pfam" id="PF01478"/>
    </source>
</evidence>
<dbReference type="Pfam" id="PF01478">
    <property type="entry name" value="Peptidase_A24"/>
    <property type="match status" value="1"/>
</dbReference>
<dbReference type="Gene3D" id="1.20.120.1220">
    <property type="match status" value="1"/>
</dbReference>
<feature type="domain" description="Prepilin peptidase A24 N-terminal" evidence="9">
    <location>
        <begin position="8"/>
        <end position="89"/>
    </location>
</feature>
<dbReference type="PANTHER" id="PTHR30487">
    <property type="entry name" value="TYPE 4 PREPILIN-LIKE PROTEINS LEADER PEPTIDE-PROCESSING ENZYME"/>
    <property type="match status" value="1"/>
</dbReference>
<feature type="transmembrane region" description="Helical" evidence="7">
    <location>
        <begin position="72"/>
        <end position="91"/>
    </location>
</feature>
<name>A0ABT1Y784_9FIRM</name>
<feature type="domain" description="Prepilin type IV endopeptidase peptidase" evidence="8">
    <location>
        <begin position="102"/>
        <end position="204"/>
    </location>
</feature>
<organism evidence="10 11">
    <name type="scientific">Dehalobacterium formicoaceticum</name>
    <dbReference type="NCBI Taxonomy" id="51515"/>
    <lineage>
        <taxon>Bacteria</taxon>
        <taxon>Bacillati</taxon>
        <taxon>Bacillota</taxon>
        <taxon>Clostridia</taxon>
        <taxon>Eubacteriales</taxon>
        <taxon>Peptococcaceae</taxon>
        <taxon>Dehalobacterium</taxon>
    </lineage>
</organism>
<dbReference type="InterPro" id="IPR010627">
    <property type="entry name" value="Prepilin_pept_A24_N"/>
</dbReference>
<dbReference type="Proteomes" id="UP001524944">
    <property type="component" value="Unassembled WGS sequence"/>
</dbReference>
<proteinExistence type="inferred from homology"/>
<evidence type="ECO:0000256" key="3">
    <source>
        <dbReference type="ARBA" id="ARBA00022475"/>
    </source>
</evidence>
<feature type="transmembrane region" description="Helical" evidence="7">
    <location>
        <begin position="221"/>
        <end position="244"/>
    </location>
</feature>
<accession>A0ABT1Y784</accession>
<evidence type="ECO:0000256" key="1">
    <source>
        <dbReference type="ARBA" id="ARBA00004651"/>
    </source>
</evidence>
<keyword evidence="3" id="KW-1003">Cell membrane</keyword>
<evidence type="ECO:0000256" key="5">
    <source>
        <dbReference type="ARBA" id="ARBA00022989"/>
    </source>
</evidence>
<dbReference type="RefSeq" id="WP_257914036.1">
    <property type="nucleotide sequence ID" value="NZ_JANPWE010000011.1"/>
</dbReference>
<dbReference type="InterPro" id="IPR050882">
    <property type="entry name" value="Prepilin_peptidase/N-MTase"/>
</dbReference>
<keyword evidence="11" id="KW-1185">Reference proteome</keyword>
<feature type="transmembrane region" description="Helical" evidence="7">
    <location>
        <begin position="189"/>
        <end position="209"/>
    </location>
</feature>
<evidence type="ECO:0000256" key="2">
    <source>
        <dbReference type="ARBA" id="ARBA00005801"/>
    </source>
</evidence>
<feature type="transmembrane region" description="Helical" evidence="7">
    <location>
        <begin position="124"/>
        <end position="143"/>
    </location>
</feature>
<dbReference type="EMBL" id="JANPWE010000011">
    <property type="protein sequence ID" value="MCR6546756.1"/>
    <property type="molecule type" value="Genomic_DNA"/>
</dbReference>
<evidence type="ECO:0000256" key="6">
    <source>
        <dbReference type="ARBA" id="ARBA00023136"/>
    </source>
</evidence>
<reference evidence="10 11" key="1">
    <citation type="submission" date="2022-08" db="EMBL/GenBank/DDBJ databases">
        <title>Proteogenomics of the novel Dehalobacterium formicoaceticum strain EZ94 highlights a key role of methyltransferases during anaerobic dichloromethane degradation.</title>
        <authorList>
            <person name="Wasmund K."/>
        </authorList>
    </citation>
    <scope>NUCLEOTIDE SEQUENCE [LARGE SCALE GENOMIC DNA]</scope>
    <source>
        <strain evidence="10 11">EZ94</strain>
    </source>
</reference>
<gene>
    <name evidence="10" type="ORF">NVS47_14760</name>
</gene>
<sequence>MEFIIILLVGLIIGSFLNVCIDRIPRGECIVYPPSHCEYCGTRLKLLNLIPVISFCLLRGKCRYCQATLSRRYPGIELLTGLSFLFVYFFTLWGMKLLPYLTLTSILLVISFIDLDCFRIPNSIIITGLLLGIGFNTFFPFIYWFDALIGFMTGGGILFLIALASRGGMGGGDIKLGAMIGFYLGWQQVLLAIFMGALFASIVSVFLIIGKKKSQKDAIPFGPFLSLGTLISIIFGKNIISWYVTRFF</sequence>
<dbReference type="PANTHER" id="PTHR30487:SF0">
    <property type="entry name" value="PREPILIN LEADER PEPTIDASE_N-METHYLTRANSFERASE-RELATED"/>
    <property type="match status" value="1"/>
</dbReference>
<comment type="similarity">
    <text evidence="2">Belongs to the peptidase A24 family.</text>
</comment>
<keyword evidence="5 7" id="KW-1133">Transmembrane helix</keyword>